<evidence type="ECO:0000256" key="3">
    <source>
        <dbReference type="ARBA" id="ARBA00004970"/>
    </source>
</evidence>
<comment type="pathway">
    <text evidence="3">Amino-acid biosynthesis; L-histidine biosynthesis; L-histidine from 5-phospho-alpha-D-ribose 1-diphosphate: step 8/9.</text>
</comment>
<dbReference type="GO" id="GO:0046854">
    <property type="term" value="P:phosphatidylinositol phosphate biosynthetic process"/>
    <property type="evidence" value="ECO:0007669"/>
    <property type="project" value="InterPro"/>
</dbReference>
<dbReference type="InterPro" id="IPR020550">
    <property type="entry name" value="Inositol_monophosphatase_CS"/>
</dbReference>
<evidence type="ECO:0000256" key="9">
    <source>
        <dbReference type="ARBA" id="ARBA00022842"/>
    </source>
</evidence>
<dbReference type="Gene3D" id="3.30.540.10">
    <property type="entry name" value="Fructose-1,6-Bisphosphatase, subunit A, domain 1"/>
    <property type="match status" value="1"/>
</dbReference>
<feature type="binding site" evidence="14">
    <location>
        <position position="218"/>
    </location>
    <ligand>
        <name>Mg(2+)</name>
        <dbReference type="ChEBI" id="CHEBI:18420"/>
        <label>1</label>
        <note>catalytic</note>
    </ligand>
</feature>
<evidence type="ECO:0000256" key="15">
    <source>
        <dbReference type="SAM" id="MobiDB-lite"/>
    </source>
</evidence>
<feature type="binding site" evidence="14">
    <location>
        <position position="88"/>
    </location>
    <ligand>
        <name>Mg(2+)</name>
        <dbReference type="ChEBI" id="CHEBI:18420"/>
        <label>1</label>
        <note>catalytic</note>
    </ligand>
</feature>
<feature type="binding site" evidence="14">
    <location>
        <position position="90"/>
    </location>
    <ligand>
        <name>Mg(2+)</name>
        <dbReference type="ChEBI" id="CHEBI:18420"/>
        <label>2</label>
    </ligand>
</feature>
<feature type="binding site" evidence="14">
    <location>
        <position position="69"/>
    </location>
    <ligand>
        <name>Mg(2+)</name>
        <dbReference type="ChEBI" id="CHEBI:18420"/>
        <label>1</label>
        <note>catalytic</note>
    </ligand>
</feature>
<evidence type="ECO:0000256" key="5">
    <source>
        <dbReference type="ARBA" id="ARBA00021697"/>
    </source>
</evidence>
<keyword evidence="6" id="KW-0028">Amino-acid biosynthesis</keyword>
<comment type="function">
    <text evidence="12">Catalyzes the dephosphorylation of histidinol-phosphate to histidinol, the direct precursor of histidine.</text>
</comment>
<dbReference type="GO" id="GO:0000105">
    <property type="term" value="P:L-histidine biosynthetic process"/>
    <property type="evidence" value="ECO:0007669"/>
    <property type="project" value="UniProtKB-UniRule"/>
</dbReference>
<dbReference type="InterPro" id="IPR020583">
    <property type="entry name" value="Inositol_monoP_metal-BS"/>
</dbReference>
<accession>A0A8J7WQ63</accession>
<comment type="similarity">
    <text evidence="4">Belongs to the inositol monophosphatase superfamily.</text>
</comment>
<sequence>MTGYDDDLRLAHVLADQADSLTMQRFKALDLKVETKPDLTPVSDADKATEELLRTTLSRSRPRDAVLGEEYGDTPGNSGSSRRRWVIDPIDGTKNYVRGVPVWATLIALMEGPAPVVGVVSAPALGRRWWASQSGGAYSGRSLSSATRLAVSKVKALEDASFAYSSVISWEEDGKLDDFLTLSRACWRTRAYGDFWSHMMVAEGCVDLAAEPEVSLWDMAAVAIIVTEAGGRFTSTDGDPSPAAGSACTSNGLLHDALLAHLGD</sequence>
<evidence type="ECO:0000313" key="17">
    <source>
        <dbReference type="Proteomes" id="UP000677913"/>
    </source>
</evidence>
<dbReference type="InterPro" id="IPR011809">
    <property type="entry name" value="His_9_proposed"/>
</dbReference>
<dbReference type="PROSITE" id="PS00630">
    <property type="entry name" value="IMP_2"/>
    <property type="match status" value="1"/>
</dbReference>
<dbReference type="PROSITE" id="PS00629">
    <property type="entry name" value="IMP_1"/>
    <property type="match status" value="1"/>
</dbReference>
<evidence type="ECO:0000256" key="1">
    <source>
        <dbReference type="ARBA" id="ARBA00001033"/>
    </source>
</evidence>
<dbReference type="EMBL" id="JAGSXH010000036">
    <property type="protein sequence ID" value="MBS2963872.1"/>
    <property type="molecule type" value="Genomic_DNA"/>
</dbReference>
<evidence type="ECO:0000256" key="8">
    <source>
        <dbReference type="ARBA" id="ARBA00022801"/>
    </source>
</evidence>
<dbReference type="FunFam" id="3.30.540.10:FF:000003">
    <property type="entry name" value="Inositol-1-monophosphatase"/>
    <property type="match status" value="1"/>
</dbReference>
<dbReference type="RefSeq" id="WP_211467964.1">
    <property type="nucleotide sequence ID" value="NZ_JAGSXH010000036.1"/>
</dbReference>
<keyword evidence="17" id="KW-1185">Reference proteome</keyword>
<dbReference type="InterPro" id="IPR000760">
    <property type="entry name" value="Inositol_monophosphatase-like"/>
</dbReference>
<evidence type="ECO:0000313" key="16">
    <source>
        <dbReference type="EMBL" id="MBS2963872.1"/>
    </source>
</evidence>
<comment type="cofactor">
    <cofactor evidence="2 14">
        <name>Mg(2+)</name>
        <dbReference type="ChEBI" id="CHEBI:18420"/>
    </cofactor>
</comment>
<proteinExistence type="inferred from homology"/>
<evidence type="ECO:0000256" key="10">
    <source>
        <dbReference type="ARBA" id="ARBA00023102"/>
    </source>
</evidence>
<evidence type="ECO:0000256" key="11">
    <source>
        <dbReference type="ARBA" id="ARBA00049158"/>
    </source>
</evidence>
<dbReference type="EC" id="3.1.3.15" evidence="13"/>
<evidence type="ECO:0000256" key="2">
    <source>
        <dbReference type="ARBA" id="ARBA00001946"/>
    </source>
</evidence>
<dbReference type="GO" id="GO:0046872">
    <property type="term" value="F:metal ion binding"/>
    <property type="evidence" value="ECO:0007669"/>
    <property type="project" value="UniProtKB-KW"/>
</dbReference>
<evidence type="ECO:0000256" key="7">
    <source>
        <dbReference type="ARBA" id="ARBA00022723"/>
    </source>
</evidence>
<dbReference type="GO" id="GO:0006020">
    <property type="term" value="P:inositol metabolic process"/>
    <property type="evidence" value="ECO:0007669"/>
    <property type="project" value="TreeGrafter"/>
</dbReference>
<gene>
    <name evidence="16" type="primary">hisN</name>
    <name evidence="16" type="ORF">KGA66_12510</name>
</gene>
<protein>
    <recommendedName>
        <fullName evidence="5 13">Histidinol-phosphatase</fullName>
        <ecNumber evidence="13">3.1.3.15</ecNumber>
    </recommendedName>
</protein>
<dbReference type="AlphaFoldDB" id="A0A8J7WQ63"/>
<keyword evidence="10" id="KW-0368">Histidine biosynthesis</keyword>
<keyword evidence="8 16" id="KW-0378">Hydrolase</keyword>
<feature type="binding site" evidence="14">
    <location>
        <position position="91"/>
    </location>
    <ligand>
        <name>Mg(2+)</name>
        <dbReference type="ChEBI" id="CHEBI:18420"/>
        <label>1</label>
        <note>catalytic</note>
    </ligand>
</feature>
<evidence type="ECO:0000256" key="14">
    <source>
        <dbReference type="PIRSR" id="PIRSR600760-2"/>
    </source>
</evidence>
<dbReference type="PANTHER" id="PTHR20854:SF4">
    <property type="entry name" value="INOSITOL-1-MONOPHOSPHATASE-RELATED"/>
    <property type="match status" value="1"/>
</dbReference>
<reference evidence="16" key="1">
    <citation type="submission" date="2021-04" db="EMBL/GenBank/DDBJ databases">
        <title>Genome based classification of Actinospica acidithermotolerans sp. nov., an actinobacterium isolated from an Indonesian hot spring.</title>
        <authorList>
            <person name="Kusuma A.B."/>
            <person name="Putra K.E."/>
            <person name="Nafisah S."/>
            <person name="Loh J."/>
            <person name="Nouioui I."/>
            <person name="Goodfellow M."/>
        </authorList>
    </citation>
    <scope>NUCLEOTIDE SEQUENCE</scope>
    <source>
        <strain evidence="16">DSM 45618</strain>
    </source>
</reference>
<comment type="catalytic activity">
    <reaction evidence="11">
        <text>L-histidinol phosphate + H2O = L-histidinol + phosphate</text>
        <dbReference type="Rhea" id="RHEA:14465"/>
        <dbReference type="ChEBI" id="CHEBI:15377"/>
        <dbReference type="ChEBI" id="CHEBI:43474"/>
        <dbReference type="ChEBI" id="CHEBI:57699"/>
        <dbReference type="ChEBI" id="CHEBI:57980"/>
        <dbReference type="EC" id="3.1.3.15"/>
    </reaction>
</comment>
<keyword evidence="7 14" id="KW-0479">Metal-binding</keyword>
<keyword evidence="9 14" id="KW-0460">Magnesium</keyword>
<dbReference type="GO" id="GO:0004401">
    <property type="term" value="F:histidinol-phosphatase activity"/>
    <property type="evidence" value="ECO:0007669"/>
    <property type="project" value="UniProtKB-UniRule"/>
</dbReference>
<comment type="caution">
    <text evidence="16">The sequence shown here is derived from an EMBL/GenBank/DDBJ whole genome shotgun (WGS) entry which is preliminary data.</text>
</comment>
<dbReference type="GO" id="GO:0007165">
    <property type="term" value="P:signal transduction"/>
    <property type="evidence" value="ECO:0007669"/>
    <property type="project" value="TreeGrafter"/>
</dbReference>
<organism evidence="16 17">
    <name type="scientific">Actinocrinis puniceicyclus</name>
    <dbReference type="NCBI Taxonomy" id="977794"/>
    <lineage>
        <taxon>Bacteria</taxon>
        <taxon>Bacillati</taxon>
        <taxon>Actinomycetota</taxon>
        <taxon>Actinomycetes</taxon>
        <taxon>Catenulisporales</taxon>
        <taxon>Actinospicaceae</taxon>
        <taxon>Actinocrinis</taxon>
    </lineage>
</organism>
<feature type="region of interest" description="Disordered" evidence="15">
    <location>
        <begin position="63"/>
        <end position="82"/>
    </location>
</feature>
<dbReference type="UniPathway" id="UPA00031">
    <property type="reaction ID" value="UER00013"/>
</dbReference>
<evidence type="ECO:0000256" key="4">
    <source>
        <dbReference type="ARBA" id="ARBA00009759"/>
    </source>
</evidence>
<name>A0A8J7WQ63_9ACTN</name>
<dbReference type="Gene3D" id="3.40.190.80">
    <property type="match status" value="1"/>
</dbReference>
<dbReference type="PRINTS" id="PR00377">
    <property type="entry name" value="IMPHPHTASES"/>
</dbReference>
<evidence type="ECO:0000256" key="12">
    <source>
        <dbReference type="ARBA" id="ARBA00053547"/>
    </source>
</evidence>
<comment type="catalytic activity">
    <reaction evidence="1">
        <text>a myo-inositol phosphate + H2O = myo-inositol + phosphate</text>
        <dbReference type="Rhea" id="RHEA:24056"/>
        <dbReference type="ChEBI" id="CHEBI:15377"/>
        <dbReference type="ChEBI" id="CHEBI:17268"/>
        <dbReference type="ChEBI" id="CHEBI:43474"/>
        <dbReference type="ChEBI" id="CHEBI:84139"/>
        <dbReference type="EC" id="3.1.3.25"/>
    </reaction>
</comment>
<dbReference type="Pfam" id="PF00459">
    <property type="entry name" value="Inositol_P"/>
    <property type="match status" value="1"/>
</dbReference>
<dbReference type="SUPFAM" id="SSF56655">
    <property type="entry name" value="Carbohydrate phosphatase"/>
    <property type="match status" value="1"/>
</dbReference>
<evidence type="ECO:0000256" key="6">
    <source>
        <dbReference type="ARBA" id="ARBA00022605"/>
    </source>
</evidence>
<dbReference type="NCBIfam" id="TIGR02067">
    <property type="entry name" value="his_9_HisN"/>
    <property type="match status" value="1"/>
</dbReference>
<evidence type="ECO:0000256" key="13">
    <source>
        <dbReference type="NCBIfam" id="TIGR02067"/>
    </source>
</evidence>
<dbReference type="GO" id="GO:0008934">
    <property type="term" value="F:inositol monophosphate 1-phosphatase activity"/>
    <property type="evidence" value="ECO:0007669"/>
    <property type="project" value="TreeGrafter"/>
</dbReference>
<dbReference type="Proteomes" id="UP000677913">
    <property type="component" value="Unassembled WGS sequence"/>
</dbReference>
<dbReference type="PANTHER" id="PTHR20854">
    <property type="entry name" value="INOSITOL MONOPHOSPHATASE"/>
    <property type="match status" value="1"/>
</dbReference>